<evidence type="ECO:0000256" key="6">
    <source>
        <dbReference type="SAM" id="Phobius"/>
    </source>
</evidence>
<evidence type="ECO:0000256" key="2">
    <source>
        <dbReference type="ARBA" id="ARBA00022692"/>
    </source>
</evidence>
<dbReference type="PANTHER" id="PTHR12308:SF73">
    <property type="entry name" value="ANOCTAMIN"/>
    <property type="match status" value="1"/>
</dbReference>
<reference evidence="8" key="1">
    <citation type="submission" date="2021-01" db="EMBL/GenBank/DDBJ databases">
        <authorList>
            <consortium name="Genoscope - CEA"/>
            <person name="William W."/>
        </authorList>
    </citation>
    <scope>NUCLEOTIDE SEQUENCE</scope>
</reference>
<organism evidence="8 9">
    <name type="scientific">Paramecium pentaurelia</name>
    <dbReference type="NCBI Taxonomy" id="43138"/>
    <lineage>
        <taxon>Eukaryota</taxon>
        <taxon>Sar</taxon>
        <taxon>Alveolata</taxon>
        <taxon>Ciliophora</taxon>
        <taxon>Intramacronucleata</taxon>
        <taxon>Oligohymenophorea</taxon>
        <taxon>Peniculida</taxon>
        <taxon>Parameciidae</taxon>
        <taxon>Paramecium</taxon>
    </lineage>
</organism>
<keyword evidence="9" id="KW-1185">Reference proteome</keyword>
<evidence type="ECO:0000313" key="9">
    <source>
        <dbReference type="Proteomes" id="UP000689195"/>
    </source>
</evidence>
<keyword evidence="2 6" id="KW-0812">Transmembrane</keyword>
<feature type="region of interest" description="Disordered" evidence="5">
    <location>
        <begin position="1057"/>
        <end position="1122"/>
    </location>
</feature>
<feature type="compositionally biased region" description="Basic and acidic residues" evidence="5">
    <location>
        <begin position="1057"/>
        <end position="1072"/>
    </location>
</feature>
<feature type="transmembrane region" description="Helical" evidence="6">
    <location>
        <begin position="937"/>
        <end position="957"/>
    </location>
</feature>
<feature type="region of interest" description="Disordered" evidence="5">
    <location>
        <begin position="1350"/>
        <end position="1406"/>
    </location>
</feature>
<feature type="compositionally biased region" description="Polar residues" evidence="5">
    <location>
        <begin position="1085"/>
        <end position="1094"/>
    </location>
</feature>
<sequence>MSSPLPLNKSNDLDQQGIKQISGQINDQFIDTIFNIQRQSVDQEPKRELKQRVRYTEKLSKIYYLYLKLIMGRQLNDEEDEEFLEYLDHRSTEKGRILKMKNSFEYVDEFDYHMGDVVLSFPNPDSPEVEYVSQMSPMEAITLCMNSFNLKNSGTDFEVIDNLVFLKAIEASIFMLSQVFDDDEAPIEEVVQDSDDDEEKQKSKKKKRTNNLMRAGGENDKISMAAMKIDNKLRAIKQSVKGNKLQAIKEIFNLDYDKLNKSKIKYKMAKGNYFQYDSVKKEWNRTKNDTEDFTTLIRHIVMIQLSKTGFNSRQFLSKDGSIIFVVLYQCDQNLGIVAQTHSITKQLYMQFSDLLSLEPVDKNLRPLRLNNRLWRDQEEYASENLSENFLYLKPKIQELLKEINFKKIARELNLSQLNQQLFSKEGSEDIIEFEGPTDAMWSAYYSYLMYLKQPMRQLREAFRISNEQALTINKTPYHLYKQRFPNDQMLENLKMSEIKKLEEFVSEDQIEQEIELHGRPNEIYRVLKGIFSIVLEQREIQNKYSLIKSYFHLPSYKKITSRQIKASKREMLAMNYLELLQEGLEVTNYLNRQLFTIWDIIGIQPFEPFIPYNITPKNVAFSSQIKMNSIWKKYRVTETGRISLFSTMERMKLNNLALGEKINFSILFSRHLAISAFCLSDDFELFGKTNKALFDPLFEEEYDHEILLKDAQYSYFYRELKHHEAQDKRGPNKYILNDYSYVTPKLENLAFIWRFEYKQPWFIPTQQIREYYGEKIALYFTFLGYYTMMLLPIGFIGLIISIIQLLVWNQNDYNYIMPQIIFGMIQIQWANLMYDLWQQREKVFAAQYGQGEGGSGEQAQQRSDFMGNYERSIENDNLNTLNYSDLKKFMRILLTLIIQISILGIYVGIVIGIFFISEELQNSERIKSLIGNEVAQLSVTIPALINLVVILILDPFFDKTAGSLTDYENHKTITEYETNFVFKKYFLSFFAICGPVVEIMFGHEKVGLTCINNDCLKHAQYHFSSIFLLQFTLNIWEIMKPKIQVLIRQLSEKKDEKAEEQKTKKLASRIDEIRDDDEDGRNEDLNSQKSQSLSPDRASSKKANDQNVSEQQDTQKKETLTRDTNPFEKINNFIENEFLYKESYVISPERYGTVDEYMEITLQYSMLVLFGTTFPLCFFIAFIWNVVELQTDKLKLLNDMQRPLPLGESTIGVWNDVLEGLAYLSLVSNSGLISYSRDRIVDYNPTISLLAFFIIILLSNFFLRYIEGSIFGEIPYEIQNLMQRHQYLIKSTIEKFMGSGEKQSSENQGDEDIKRYPTQKIYGCLLQEQKTNQYEEISSDSDVEDYIVNKQKKKEKQQQQSQNTNSPKSMKSSPRSALKSETSKKKTKSKLSVSTTMEEEDAKSKKKKESIDSLKKYLATRPSNWAMKFKLKDSNDPEIQQKQKAFFFKTLKFLKMLNELNPHQKLWTDDRFTFRKCFLRRHLVLIRNLDWRRTLIFQENQNKLRHDLKESQHEKYRRQLTILNQNLDIHSNFIEKMEILKKIEEYVEKHLWIDGRKTIVFKVQGVWFSQYRKSTRKQPAIAIAKNYVKLLTNYKSVFKQQGREIDTKPIDERFYSYINSMTQTQIQKYSDEDYLKFVDSIQLFPKTNLQFPLTSKGVSQVEQELDAYIGLDLRKQFNLIHFTYIPFRIQAPQVSILRNQIWNLFIDQQIAKEQPMLYFIVPLDTKKSLHTATLEYNVFAAKQQLYRWLVSQVQKPKLSDVMVFFQTEILYHRTLHKDIINRVARFYEKITDIRYMELQLKVPISPLKYLKITLEDPIVNIRDPVIKGYLSRAYGAPKGFSICNGKTFKEVLLSRTNYYSDQEICEFLVSVLDTLSFVECEQGMYHGSINLSTIILLKNQQPNDIWYTYSMIDFGMFYWYDYNDEKVYFTRAIEQNDELWYMSPELITNYLNPKFQIAISPQKCDAYSLGMVGLQMATLGKMGIQIEQLLKDQEGDVERAVKRWIVNSKQQLTMKYPNTMNLVLQLINPDQMQRQFPSQIYQKHKNQQSYKETDVRINFDEALFHQIRQNTNPKITKDQMVRIFDGKNTQLNVNVKDKISIQEYLKQNIYKFEQHLKLHQLDQLEEEIEAFEKNMLQQFFYQLPYAKETGDIISCIDNYCNNQVYEILSSNIHEFKYMVLYLLSKVQMNILKQDYRYAQQLSLKSQEIIKGVEITCVHLLHDITKTEEERQKIQNVHLSIANREQLYELQVSKDQLIKNCKDDKNKLKDVKQLPYKLKQYGHFFQQALIYIYHLQQQYQLAHDISEEYIIDTSGEIVHDVKHSKKNQQGQFIIKEDILIKMVSRLKMYYMKVQISFDSWRDADFQQIHDLLNEINILHSYIKVDEENLGEIDKRKSSLVRQQLQNTQIKIKEDFQRSLDHTLQWLYRQGKFLQIMQLNRSKDNHGILKRLKPYTKNFTLQNCLLNQLNQIPQLGWTGEYFAEINDEKSNLNIFKTVTEIMEEVFFISESFGLKSQIFQNYNKQLLALLIYHCSHLLYYNPITISEGIFQGFMQILKDQTTELLNCILSIKILHILIHTQNHQYPYITKKESNNIQAITPAIMEQSLIKQLHTYYQPLLPFFFEEYNSKKNNNSWLKNNLMNNLITELIQGYFFINSKQNLESFEDEQLDTFLKSIEAKHASEESLCNKNGFMVVEHNLARARLCLLSQNHQQLPVILQTINTSMDQIAEEFVLQTDTKPLIQMILLSTIDIITIVQYQLGGNSFSQLCEFKQMPWIKKEKYESYYDIKFVILKILDLNLKNQQLEFASELLKFTLMLFENKSFLFNSTHSSFYQTLQIFNVKIFAYSDEIRLNILKEDKTDERQMEDLFEQVQKAQSFTKRTNNYLEVSKLLLSQSLEQNEMTQIKAALAQIDSASLENQVVLCQLGVKLVIYQMHTGQYSDADTTASNVSQKLFQLIYSQLCKVAIRWQSEKTFQKTTKKDLKIEEMFKILNQTSQIYEKYEHNVLALLEPIKELFLNVRQFKTLKQIIFLRTVFQYLESLHTLAIMMKGDFKLAQANLSFVDKFGQQSQVEEIITLNSNIQMNLDLIIADYMKGIQKSQLMIQTIEDKQQLLNVQIKTNKNERIFCNLEFEKYFEIKRPEQESTKQLVFSYDQTLMKSALRPYFEINRLKTEAFLCYLESSLNVADKLTQVVDPMFAIQKYVQQQYGSNHIFNAHIQRLIAGMYSEFLTTLRVKDLEEQLITDTETKINAFKAELNQKTIKILESKVKNKCSPAMEQKYLETKSFIQSKITVLEGINEGLSIDLVCRWSLIAANQSFAIYRNFCQEYSYEYSPQLAYLYSTYSDIYFIQSKIVSTMKYLEEAKSAYEFCQTSIYNPDYCKLTFRQGYLRQNIMNMIKNYVDVLMGLSLLTPSKKFEILTLILKEDKTYLQHFDNYKTHGFVRFLEQNLLKQLELDTLSGKRLPDLQRKDQKKLIQFLQVEGDKLAFQLTIDQKAKVPTHTIELIIKDGIETLQKEKIKMDYSGEEYFQKAYQICKALLPVDNPLCQKLEFYAVKQKSKAKRRTSTT</sequence>
<dbReference type="PANTHER" id="PTHR12308">
    <property type="entry name" value="ANOCTAMIN"/>
    <property type="match status" value="1"/>
</dbReference>
<dbReference type="InterPro" id="IPR000719">
    <property type="entry name" value="Prot_kinase_dom"/>
</dbReference>
<evidence type="ECO:0000256" key="3">
    <source>
        <dbReference type="ARBA" id="ARBA00022989"/>
    </source>
</evidence>
<keyword evidence="3 6" id="KW-1133">Transmembrane helix</keyword>
<feature type="transmembrane region" description="Helical" evidence="6">
    <location>
        <begin position="1167"/>
        <end position="1187"/>
    </location>
</feature>
<accession>A0A8S1YF41</accession>
<evidence type="ECO:0000256" key="5">
    <source>
        <dbReference type="SAM" id="MobiDB-lite"/>
    </source>
</evidence>
<feature type="transmembrane region" description="Helical" evidence="6">
    <location>
        <begin position="776"/>
        <end position="803"/>
    </location>
</feature>
<feature type="domain" description="Protein kinase" evidence="7">
    <location>
        <begin position="1769"/>
        <end position="2047"/>
    </location>
</feature>
<dbReference type="Proteomes" id="UP000689195">
    <property type="component" value="Unassembled WGS sequence"/>
</dbReference>
<dbReference type="OrthoDB" id="296386at2759"/>
<dbReference type="GO" id="GO:0005254">
    <property type="term" value="F:chloride channel activity"/>
    <property type="evidence" value="ECO:0007669"/>
    <property type="project" value="TreeGrafter"/>
</dbReference>
<dbReference type="Pfam" id="PF04547">
    <property type="entry name" value="Anoctamin"/>
    <property type="match status" value="1"/>
</dbReference>
<feature type="transmembrane region" description="Helical" evidence="6">
    <location>
        <begin position="1247"/>
        <end position="1266"/>
    </location>
</feature>
<dbReference type="PROSITE" id="PS50011">
    <property type="entry name" value="PROTEIN_KINASE_DOM"/>
    <property type="match status" value="1"/>
</dbReference>
<gene>
    <name evidence="8" type="ORF">PPENT_87.1.T1680052</name>
</gene>
<evidence type="ECO:0000256" key="1">
    <source>
        <dbReference type="ARBA" id="ARBA00004141"/>
    </source>
</evidence>
<evidence type="ECO:0000313" key="8">
    <source>
        <dbReference type="EMBL" id="CAD8212450.1"/>
    </source>
</evidence>
<keyword evidence="4 6" id="KW-0472">Membrane</keyword>
<dbReference type="GO" id="GO:0004672">
    <property type="term" value="F:protein kinase activity"/>
    <property type="evidence" value="ECO:0007669"/>
    <property type="project" value="InterPro"/>
</dbReference>
<proteinExistence type="predicted"/>
<dbReference type="InterPro" id="IPR007632">
    <property type="entry name" value="Anoctamin"/>
</dbReference>
<protein>
    <recommendedName>
        <fullName evidence="7">Protein kinase domain-containing protein</fullName>
    </recommendedName>
</protein>
<dbReference type="GO" id="GO:0005524">
    <property type="term" value="F:ATP binding"/>
    <property type="evidence" value="ECO:0007669"/>
    <property type="project" value="InterPro"/>
</dbReference>
<comment type="subcellular location">
    <subcellularLocation>
        <location evidence="1">Membrane</location>
        <topology evidence="1">Multi-pass membrane protein</topology>
    </subcellularLocation>
</comment>
<name>A0A8S1YF41_9CILI</name>
<evidence type="ECO:0000256" key="4">
    <source>
        <dbReference type="ARBA" id="ARBA00023136"/>
    </source>
</evidence>
<feature type="transmembrane region" description="Helical" evidence="6">
    <location>
        <begin position="892"/>
        <end position="917"/>
    </location>
</feature>
<dbReference type="GO" id="GO:0016020">
    <property type="term" value="C:membrane"/>
    <property type="evidence" value="ECO:0007669"/>
    <property type="project" value="UniProtKB-SubCell"/>
</dbReference>
<dbReference type="EMBL" id="CAJJDO010000168">
    <property type="protein sequence ID" value="CAD8212450.1"/>
    <property type="molecule type" value="Genomic_DNA"/>
</dbReference>
<feature type="region of interest" description="Disordered" evidence="5">
    <location>
        <begin position="191"/>
        <end position="213"/>
    </location>
</feature>
<feature type="transmembrane region" description="Helical" evidence="6">
    <location>
        <begin position="1217"/>
        <end position="1235"/>
    </location>
</feature>
<evidence type="ECO:0000259" key="7">
    <source>
        <dbReference type="PROSITE" id="PS50011"/>
    </source>
</evidence>
<comment type="caution">
    <text evidence="8">The sequence shown here is derived from an EMBL/GenBank/DDBJ whole genome shotgun (WGS) entry which is preliminary data.</text>
</comment>
<dbReference type="InterPro" id="IPR049452">
    <property type="entry name" value="Anoctamin_TM"/>
</dbReference>
<feature type="compositionally biased region" description="Low complexity" evidence="5">
    <location>
        <begin position="1358"/>
        <end position="1369"/>
    </location>
</feature>